<dbReference type="Proteomes" id="UP000290131">
    <property type="component" value="Segment"/>
</dbReference>
<evidence type="ECO:0000313" key="1">
    <source>
        <dbReference type="EMBL" id="AZU99596.1"/>
    </source>
</evidence>
<dbReference type="SUPFAM" id="SSF56300">
    <property type="entry name" value="Metallo-dependent phosphatases"/>
    <property type="match status" value="1"/>
</dbReference>
<dbReference type="InterPro" id="IPR029052">
    <property type="entry name" value="Metallo-depent_PP-like"/>
</dbReference>
<proteinExistence type="predicted"/>
<organism evidence="1">
    <name type="scientific">Vibrio virus vB_VspP_SBP1</name>
    <dbReference type="NCBI Taxonomy" id="2500581"/>
    <lineage>
        <taxon>Viruses</taxon>
        <taxon>Duplodnaviria</taxon>
        <taxon>Heunggongvirae</taxon>
        <taxon>Uroviricota</taxon>
        <taxon>Caudoviricetes</taxon>
        <taxon>Schitoviridae</taxon>
        <taxon>Electravirus</taxon>
        <taxon>Electravirus Sbp1</taxon>
    </lineage>
</organism>
<evidence type="ECO:0000313" key="2">
    <source>
        <dbReference type="Proteomes" id="UP000290131"/>
    </source>
</evidence>
<accession>A0A3T0IIE4</accession>
<keyword evidence="2" id="KW-1185">Reference proteome</keyword>
<dbReference type="EMBL" id="MK301608">
    <property type="protein sequence ID" value="AZU99596.1"/>
    <property type="molecule type" value="Genomic_DNA"/>
</dbReference>
<name>A0A3T0IIE4_9CAUD</name>
<protein>
    <submittedName>
        <fullName evidence="1">Metallo-dependent phosphatase-like protein</fullName>
    </submittedName>
</protein>
<gene>
    <name evidence="1" type="ORF">SBP1_gp004</name>
</gene>
<sequence>MKYDMTNPLFLEACETQRQTEILEAYLNNDQSASKAATILGINRRNVQLALKRIRTKAARRNGGQDISKTVPDGYMVKGVSALVDGDGVEKLRWIKTQVDWEKHQQLIAEAADAFAGTMPKYKPRKAPGNTETDIIPWFNIGDAHLGMLAHSMEVGENFDLKIAERELITAMMTLMIQAGKHERCVIQDMGDFTHYENMSGTTEHSGHALDFDTRFQKMVGVYIRTMRAIVEFALDNFDYVDVIINQGNHSRTNDIWMAKFLQSHYENEPRLKVLDNDSVFIGYRMGNTFVMSHHSDKCKHNKLVDVMATDFREDFGEAKYKYIDIGHIHHKSIAKEYGDVTIESFNQLAPMDKYAFEGGWRSRSCLTCVLRSRTYGEKGRLIITAEEVKDLLKNVPKGTHVQSLRKAHRV</sequence>
<reference evidence="1" key="1">
    <citation type="submission" date="2018-12" db="EMBL/GenBank/DDBJ databases">
        <title>Characterization of a N4-like bacteriophage infecting a coral-derived Vibrio strain.</title>
        <authorList>
            <person name="Huang S."/>
        </authorList>
    </citation>
    <scope>NUCLEOTIDE SEQUENCE [LARGE SCALE GENOMIC DNA]</scope>
</reference>